<dbReference type="AlphaFoldDB" id="A0A2N0ZC22"/>
<dbReference type="InterPro" id="IPR019039">
    <property type="entry name" value="T4-Rnl1-like_N"/>
</dbReference>
<evidence type="ECO:0000259" key="1">
    <source>
        <dbReference type="Pfam" id="PF09511"/>
    </source>
</evidence>
<organism evidence="2 3">
    <name type="scientific">Cytobacillus horneckiae</name>
    <dbReference type="NCBI Taxonomy" id="549687"/>
    <lineage>
        <taxon>Bacteria</taxon>
        <taxon>Bacillati</taxon>
        <taxon>Bacillota</taxon>
        <taxon>Bacilli</taxon>
        <taxon>Bacillales</taxon>
        <taxon>Bacillaceae</taxon>
        <taxon>Cytobacillus</taxon>
    </lineage>
</organism>
<gene>
    <name evidence="2" type="ORF">CWS20_20470</name>
</gene>
<name>A0A2N0ZC22_9BACI</name>
<proteinExistence type="predicted"/>
<dbReference type="Proteomes" id="UP000233343">
    <property type="component" value="Unassembled WGS sequence"/>
</dbReference>
<evidence type="ECO:0000313" key="3">
    <source>
        <dbReference type="Proteomes" id="UP000233343"/>
    </source>
</evidence>
<keyword evidence="3" id="KW-1185">Reference proteome</keyword>
<dbReference type="Pfam" id="PF09511">
    <property type="entry name" value="RNA_lig_T4_1"/>
    <property type="match status" value="1"/>
</dbReference>
<dbReference type="EMBL" id="PISD01000050">
    <property type="protein sequence ID" value="PKG27050.1"/>
    <property type="molecule type" value="Genomic_DNA"/>
</dbReference>
<comment type="caution">
    <text evidence="2">The sequence shown here is derived from an EMBL/GenBank/DDBJ whole genome shotgun (WGS) entry which is preliminary data.</text>
</comment>
<protein>
    <recommendedName>
        <fullName evidence="1">T4 RNA ligase 1-like N-terminal domain-containing protein</fullName>
    </recommendedName>
</protein>
<accession>A0A2N0ZC22</accession>
<feature type="domain" description="T4 RNA ligase 1-like N-terminal" evidence="1">
    <location>
        <begin position="49"/>
        <end position="233"/>
    </location>
</feature>
<dbReference type="RefSeq" id="WP_066199131.1">
    <property type="nucleotide sequence ID" value="NZ_JAFDQP010000002.1"/>
</dbReference>
<evidence type="ECO:0000313" key="2">
    <source>
        <dbReference type="EMBL" id="PKG27050.1"/>
    </source>
</evidence>
<sequence>MFTKEAYMAEVENKYISRKIHPSNPHLVILNYTENATYDKRWNEVTLACRGLIINEKTEEVVARPFPKFFNLGEMPDLESEIPFDEAPEVTIKQDGSLGISYKLNGKTYWATRGSFESEQAKAAQRIWDKKYANVEIPDEITLLTEIIDPLTKVVIDYQGISDLIIIGAINRFTGDDLSFKDLMQLGEALGMRVTERMKLTLDEAVALQSTIDSSNEGWVLRWANGRRLKIKGHQYLEVHKLAYGLSAKLKVEFWKNGEIQNLILKVPEEFSAEIEAMQLKLDQHADNLSNKVTNLYKDALKYTCDRKSFAHYLNANIPRDVRYLVFKAFDNRLTSKDIKEHIYKNYSEYI</sequence>
<reference evidence="2 3" key="1">
    <citation type="journal article" date="2010" name="Int. J. Syst. Evol. Microbiol.">
        <title>Bacillus horneckiae sp. nov., isolated from a spacecraft-assembly clean room.</title>
        <authorList>
            <person name="Vaishampayan P."/>
            <person name="Probst A."/>
            <person name="Krishnamurthi S."/>
            <person name="Ghosh S."/>
            <person name="Osman S."/>
            <person name="McDowall A."/>
            <person name="Ruckmani A."/>
            <person name="Mayilraj S."/>
            <person name="Venkateswaran K."/>
        </authorList>
    </citation>
    <scope>NUCLEOTIDE SEQUENCE [LARGE SCALE GENOMIC DNA]</scope>
    <source>
        <strain evidence="3">1PO1SC</strain>
    </source>
</reference>